<dbReference type="CDD" id="cd00118">
    <property type="entry name" value="LysM"/>
    <property type="match status" value="1"/>
</dbReference>
<name>A0A5D4RIH3_9BACI</name>
<sequence>MSQEDQSCLRFSLEESVWFQKGQEVSELVSISLDPNITIQEHEQYVSIQGSLKLAGEYRKNEEGELEESFASPKFIQSIEEREGGICEFSHHFPVDITIPNNRIGSVYDLDVYIDSFDYQFQERSCMRLTADLTITGLYGEQQHPAAEYDEEDAAQEHDERPEEEEAEAEAQEEEPQQDHFEPLLAAEEETEKELEPLFRSAAPAELIIEDDEEVQLPEYAGFKDSIYKAGAGAEEEDETENAEAAGLFAPFTAEARKQPEEAEKEEKPAAFFDTIKDHELPVPEAAYHAEPAEQVPDHSFAAFRSEKAAEDTYAGNQKPEMQPAEILTGFKAQQEESESSSDQAPKKKKAANKKKSKSLSLAEFLARKEEEQSARMKVCIVQHGDTLDIIAERYEVPVPALLRVNHLELNQDVYEGQVLYVPAHAYQK</sequence>
<dbReference type="RefSeq" id="WP_148973635.1">
    <property type="nucleotide sequence ID" value="NZ_JBNIKU010000001.1"/>
</dbReference>
<proteinExistence type="predicted"/>
<dbReference type="AlphaFoldDB" id="A0A5D4RIH3"/>
<dbReference type="EMBL" id="VTER01000002">
    <property type="protein sequence ID" value="TYS51263.1"/>
    <property type="molecule type" value="Genomic_DNA"/>
</dbReference>
<dbReference type="InterPro" id="IPR014256">
    <property type="entry name" value="Spore_VI_D"/>
</dbReference>
<feature type="compositionally biased region" description="Basic residues" evidence="1">
    <location>
        <begin position="347"/>
        <end position="358"/>
    </location>
</feature>
<dbReference type="SMART" id="SM00257">
    <property type="entry name" value="LysM"/>
    <property type="match status" value="1"/>
</dbReference>
<dbReference type="InterPro" id="IPR048862">
    <property type="entry name" value="SPOCS_spoVID_N"/>
</dbReference>
<organism evidence="3 4">
    <name type="scientific">Bacillus infantis</name>
    <dbReference type="NCBI Taxonomy" id="324767"/>
    <lineage>
        <taxon>Bacteria</taxon>
        <taxon>Bacillati</taxon>
        <taxon>Bacillota</taxon>
        <taxon>Bacilli</taxon>
        <taxon>Bacillales</taxon>
        <taxon>Bacillaceae</taxon>
        <taxon>Bacillus</taxon>
    </lineage>
</organism>
<evidence type="ECO:0000313" key="3">
    <source>
        <dbReference type="EMBL" id="TYS51263.1"/>
    </source>
</evidence>
<protein>
    <submittedName>
        <fullName evidence="3">Stage VI sporulation protein D</fullName>
    </submittedName>
</protein>
<dbReference type="InterPro" id="IPR018392">
    <property type="entry name" value="LysM"/>
</dbReference>
<accession>A0A5D4RIH3</accession>
<dbReference type="Gene3D" id="3.10.350.10">
    <property type="entry name" value="LysM domain"/>
    <property type="match status" value="1"/>
</dbReference>
<evidence type="ECO:0000256" key="1">
    <source>
        <dbReference type="SAM" id="MobiDB-lite"/>
    </source>
</evidence>
<dbReference type="Pfam" id="PF20918">
    <property type="entry name" value="SPOCS_spoVID-N"/>
    <property type="match status" value="1"/>
</dbReference>
<feature type="compositionally biased region" description="Basic and acidic residues" evidence="1">
    <location>
        <begin position="255"/>
        <end position="282"/>
    </location>
</feature>
<reference evidence="3 4" key="1">
    <citation type="submission" date="2019-08" db="EMBL/GenBank/DDBJ databases">
        <title>Bacillus genomes from the desert of Cuatro Cienegas, Coahuila.</title>
        <authorList>
            <person name="Olmedo-Alvarez G."/>
        </authorList>
    </citation>
    <scope>NUCLEOTIDE SEQUENCE [LARGE SCALE GENOMIC DNA]</scope>
    <source>
        <strain evidence="3 4">CH446_14T</strain>
    </source>
</reference>
<feature type="region of interest" description="Disordered" evidence="1">
    <location>
        <begin position="147"/>
        <end position="180"/>
    </location>
</feature>
<feature type="compositionally biased region" description="Acidic residues" evidence="1">
    <location>
        <begin position="162"/>
        <end position="176"/>
    </location>
</feature>
<feature type="region of interest" description="Disordered" evidence="1">
    <location>
        <begin position="231"/>
        <end position="359"/>
    </location>
</feature>
<dbReference type="SUPFAM" id="SSF54106">
    <property type="entry name" value="LysM domain"/>
    <property type="match status" value="1"/>
</dbReference>
<dbReference type="NCBIfam" id="TIGR02907">
    <property type="entry name" value="spore_VI_D"/>
    <property type="match status" value="1"/>
</dbReference>
<dbReference type="Pfam" id="PF01476">
    <property type="entry name" value="LysM"/>
    <property type="match status" value="1"/>
</dbReference>
<dbReference type="InterPro" id="IPR036779">
    <property type="entry name" value="LysM_dom_sf"/>
</dbReference>
<feature type="domain" description="LysM" evidence="2">
    <location>
        <begin position="378"/>
        <end position="422"/>
    </location>
</feature>
<dbReference type="PROSITE" id="PS51782">
    <property type="entry name" value="LYSM"/>
    <property type="match status" value="1"/>
</dbReference>
<evidence type="ECO:0000313" key="4">
    <source>
        <dbReference type="Proteomes" id="UP000322139"/>
    </source>
</evidence>
<dbReference type="Proteomes" id="UP000322139">
    <property type="component" value="Unassembled WGS sequence"/>
</dbReference>
<comment type="caution">
    <text evidence="3">The sequence shown here is derived from an EMBL/GenBank/DDBJ whole genome shotgun (WGS) entry which is preliminary data.</text>
</comment>
<evidence type="ECO:0000259" key="2">
    <source>
        <dbReference type="PROSITE" id="PS51782"/>
    </source>
</evidence>
<gene>
    <name evidence="3" type="primary">spoVID</name>
    <name evidence="3" type="ORF">FZD51_04315</name>
</gene>